<keyword evidence="3 5" id="KW-1133">Transmembrane helix</keyword>
<keyword evidence="8" id="KW-1185">Reference proteome</keyword>
<organism evidence="7 8">
    <name type="scientific">Acetobacter fabarum</name>
    <dbReference type="NCBI Taxonomy" id="483199"/>
    <lineage>
        <taxon>Bacteria</taxon>
        <taxon>Pseudomonadati</taxon>
        <taxon>Pseudomonadota</taxon>
        <taxon>Alphaproteobacteria</taxon>
        <taxon>Acetobacterales</taxon>
        <taxon>Acetobacteraceae</taxon>
        <taxon>Acetobacter</taxon>
    </lineage>
</organism>
<protein>
    <recommendedName>
        <fullName evidence="6">Cation/H+ exchanger transmembrane domain-containing protein</fullName>
    </recommendedName>
</protein>
<comment type="subcellular location">
    <subcellularLocation>
        <location evidence="1">Membrane</location>
        <topology evidence="1">Multi-pass membrane protein</topology>
    </subcellularLocation>
</comment>
<feature type="transmembrane region" description="Helical" evidence="5">
    <location>
        <begin position="27"/>
        <end position="46"/>
    </location>
</feature>
<dbReference type="InterPro" id="IPR006153">
    <property type="entry name" value="Cation/H_exchanger_TM"/>
</dbReference>
<evidence type="ECO:0000256" key="4">
    <source>
        <dbReference type="ARBA" id="ARBA00023136"/>
    </source>
</evidence>
<dbReference type="Pfam" id="PF00999">
    <property type="entry name" value="Na_H_Exchanger"/>
    <property type="match status" value="1"/>
</dbReference>
<dbReference type="Proteomes" id="UP000216151">
    <property type="component" value="Unassembled WGS sequence"/>
</dbReference>
<comment type="caution">
    <text evidence="7">The sequence shown here is derived from an EMBL/GenBank/DDBJ whole genome shotgun (WGS) entry which is preliminary data.</text>
</comment>
<gene>
    <name evidence="7" type="ORF">B8X00_08830</name>
</gene>
<evidence type="ECO:0000256" key="5">
    <source>
        <dbReference type="SAM" id="Phobius"/>
    </source>
</evidence>
<accession>A0A269XZU3</accession>
<dbReference type="GO" id="GO:0016020">
    <property type="term" value="C:membrane"/>
    <property type="evidence" value="ECO:0007669"/>
    <property type="project" value="UniProtKB-SubCell"/>
</dbReference>
<proteinExistence type="predicted"/>
<feature type="domain" description="Cation/H+ exchanger transmembrane" evidence="6">
    <location>
        <begin position="13"/>
        <end position="76"/>
    </location>
</feature>
<keyword evidence="2 5" id="KW-0812">Transmembrane</keyword>
<reference evidence="7 8" key="1">
    <citation type="submission" date="2017-04" db="EMBL/GenBank/DDBJ databases">
        <title>Kefir bacterial isolates.</title>
        <authorList>
            <person name="Kim Y."/>
            <person name="Blasche S."/>
            <person name="Patil K.R."/>
        </authorList>
    </citation>
    <scope>NUCLEOTIDE SEQUENCE [LARGE SCALE GENOMIC DNA]</scope>
    <source>
        <strain evidence="7 8">KR</strain>
    </source>
</reference>
<evidence type="ECO:0000313" key="7">
    <source>
        <dbReference type="EMBL" id="PAK77926.1"/>
    </source>
</evidence>
<evidence type="ECO:0000256" key="1">
    <source>
        <dbReference type="ARBA" id="ARBA00004141"/>
    </source>
</evidence>
<dbReference type="AlphaFoldDB" id="A0A269XZU3"/>
<evidence type="ECO:0000256" key="3">
    <source>
        <dbReference type="ARBA" id="ARBA00022989"/>
    </source>
</evidence>
<sequence>MHMTSVVLLLLLITAVAGPAARLLRLPLPLLLIACGIVASLLGFHIDFEPETFLLLFIPPLLFSDAYLMPLHNFRELR</sequence>
<dbReference type="GO" id="GO:0015297">
    <property type="term" value="F:antiporter activity"/>
    <property type="evidence" value="ECO:0007669"/>
    <property type="project" value="InterPro"/>
</dbReference>
<evidence type="ECO:0000313" key="8">
    <source>
        <dbReference type="Proteomes" id="UP000216151"/>
    </source>
</evidence>
<dbReference type="GO" id="GO:1902600">
    <property type="term" value="P:proton transmembrane transport"/>
    <property type="evidence" value="ECO:0007669"/>
    <property type="project" value="InterPro"/>
</dbReference>
<evidence type="ECO:0000259" key="6">
    <source>
        <dbReference type="Pfam" id="PF00999"/>
    </source>
</evidence>
<feature type="transmembrane region" description="Helical" evidence="5">
    <location>
        <begin position="53"/>
        <end position="72"/>
    </location>
</feature>
<evidence type="ECO:0000256" key="2">
    <source>
        <dbReference type="ARBA" id="ARBA00022692"/>
    </source>
</evidence>
<name>A0A269XZU3_9PROT</name>
<dbReference type="EMBL" id="NCXK01000010">
    <property type="protein sequence ID" value="PAK77926.1"/>
    <property type="molecule type" value="Genomic_DNA"/>
</dbReference>
<keyword evidence="4 5" id="KW-0472">Membrane</keyword>